<feature type="transmembrane region" description="Helical" evidence="7">
    <location>
        <begin position="34"/>
        <end position="55"/>
    </location>
</feature>
<evidence type="ECO:0000313" key="8">
    <source>
        <dbReference type="EMBL" id="JAS55874.1"/>
    </source>
</evidence>
<dbReference type="EMBL" id="GECZ01013265">
    <property type="protein sequence ID" value="JAS56504.1"/>
    <property type="molecule type" value="Transcribed_RNA"/>
</dbReference>
<evidence type="ECO:0000256" key="5">
    <source>
        <dbReference type="ARBA" id="ARBA00022989"/>
    </source>
</evidence>
<name>A0A1B6G0B5_9HEMI</name>
<keyword evidence="3 7" id="KW-1003">Cell membrane</keyword>
<keyword evidence="5 7" id="KW-1133">Transmembrane helix</keyword>
<dbReference type="GO" id="GO:0002028">
    <property type="term" value="P:regulation of sodium ion transport"/>
    <property type="evidence" value="ECO:0007669"/>
    <property type="project" value="UniProtKB-UniRule"/>
</dbReference>
<feature type="transmembrane region" description="Helical" evidence="7">
    <location>
        <begin position="151"/>
        <end position="172"/>
    </location>
</feature>
<evidence type="ECO:0000256" key="2">
    <source>
        <dbReference type="ARBA" id="ARBA00006364"/>
    </source>
</evidence>
<evidence type="ECO:0000256" key="1">
    <source>
        <dbReference type="ARBA" id="ARBA00004651"/>
    </source>
</evidence>
<comment type="subcellular location">
    <subcellularLocation>
        <location evidence="1 7">Cell membrane</location>
        <topology evidence="1 7">Multi-pass membrane protein</topology>
    </subcellularLocation>
</comment>
<evidence type="ECO:0000256" key="6">
    <source>
        <dbReference type="ARBA" id="ARBA00023136"/>
    </source>
</evidence>
<dbReference type="InterPro" id="IPR008516">
    <property type="entry name" value="Na/K-Atpase_Interacting"/>
</dbReference>
<dbReference type="EMBL" id="GECZ01013895">
    <property type="protein sequence ID" value="JAS55874.1"/>
    <property type="molecule type" value="Transcribed_RNA"/>
</dbReference>
<gene>
    <name evidence="8" type="ORF">g.39461</name>
    <name evidence="9" type="ORF">g.39462</name>
</gene>
<protein>
    <recommendedName>
        <fullName evidence="7">Sodium/potassium-transporting ATPase subunit beta-1-interacting protein</fullName>
        <shortName evidence="7">Na(+)/K(+)-transporting ATPase subunit beta-1-interacting protein</shortName>
    </recommendedName>
</protein>
<sequence length="237" mass="26851">MGLCSLRNFCLTNCVLQLILTTLRQVFDFLGYMWGPILANFFQIIFVIFGFFGVYQYRPRYTIAYSVWCVFWCCWNVFVACFYLNAFGLDKDSDLLNLGTGSVSWWEVNGPGCKPVYLANLSTLEVPWRPLRPDSVSDCLLEYHLLESAQALLHLCLATIGLVSSVIISWSLMDEDDTFDFMGALESKSPQHLALQPMYVHYAPVSSQSGTLTRGLQKQFVSDSGHLTSTITKRTKN</sequence>
<feature type="transmembrane region" description="Helical" evidence="7">
    <location>
        <begin position="62"/>
        <end position="86"/>
    </location>
</feature>
<dbReference type="Pfam" id="PF05640">
    <property type="entry name" value="NKAIN"/>
    <property type="match status" value="1"/>
</dbReference>
<dbReference type="PANTHER" id="PTHR13084">
    <property type="entry name" value="T-CELL LYMPHOMA BREAKPOINT-ASSOCIATED TARGET 1-RELATED"/>
    <property type="match status" value="1"/>
</dbReference>
<evidence type="ECO:0000256" key="4">
    <source>
        <dbReference type="ARBA" id="ARBA00022692"/>
    </source>
</evidence>
<evidence type="ECO:0000256" key="7">
    <source>
        <dbReference type="RuleBase" id="RU368041"/>
    </source>
</evidence>
<evidence type="ECO:0000256" key="3">
    <source>
        <dbReference type="ARBA" id="ARBA00022475"/>
    </source>
</evidence>
<dbReference type="PANTHER" id="PTHR13084:SF6">
    <property type="entry name" value="SODIUM_POTASSIUM-TRANSPORTING ATPASE SUBUNIT BETA-1-INTERACTING PROTEIN"/>
    <property type="match status" value="1"/>
</dbReference>
<comment type="similarity">
    <text evidence="2 7">Belongs to the NKAIN family.</text>
</comment>
<dbReference type="AlphaFoldDB" id="A0A1B6G0B5"/>
<dbReference type="GO" id="GO:0005886">
    <property type="term" value="C:plasma membrane"/>
    <property type="evidence" value="ECO:0007669"/>
    <property type="project" value="UniProtKB-SubCell"/>
</dbReference>
<organism evidence="8">
    <name type="scientific">Cuerna arida</name>
    <dbReference type="NCBI Taxonomy" id="1464854"/>
    <lineage>
        <taxon>Eukaryota</taxon>
        <taxon>Metazoa</taxon>
        <taxon>Ecdysozoa</taxon>
        <taxon>Arthropoda</taxon>
        <taxon>Hexapoda</taxon>
        <taxon>Insecta</taxon>
        <taxon>Pterygota</taxon>
        <taxon>Neoptera</taxon>
        <taxon>Paraneoptera</taxon>
        <taxon>Hemiptera</taxon>
        <taxon>Auchenorrhyncha</taxon>
        <taxon>Membracoidea</taxon>
        <taxon>Cicadellidae</taxon>
        <taxon>Cicadellinae</taxon>
        <taxon>Proconiini</taxon>
        <taxon>Cuerna</taxon>
    </lineage>
</organism>
<evidence type="ECO:0000313" key="9">
    <source>
        <dbReference type="EMBL" id="JAS56504.1"/>
    </source>
</evidence>
<proteinExistence type="inferred from homology"/>
<reference evidence="8" key="1">
    <citation type="submission" date="2015-11" db="EMBL/GenBank/DDBJ databases">
        <title>De novo transcriptome assembly of four potential Pierce s Disease insect vectors from Arizona vineyards.</title>
        <authorList>
            <person name="Tassone E.E."/>
        </authorList>
    </citation>
    <scope>NUCLEOTIDE SEQUENCE</scope>
</reference>
<accession>A0A1B6G0B5</accession>
<keyword evidence="6 7" id="KW-0472">Membrane</keyword>
<keyword evidence="4 7" id="KW-0812">Transmembrane</keyword>